<evidence type="ECO:0000313" key="2">
    <source>
        <dbReference type="Proteomes" id="UP001152888"/>
    </source>
</evidence>
<reference evidence="1" key="1">
    <citation type="submission" date="2022-03" db="EMBL/GenBank/DDBJ databases">
        <authorList>
            <person name="Sayadi A."/>
        </authorList>
    </citation>
    <scope>NUCLEOTIDE SEQUENCE</scope>
</reference>
<comment type="caution">
    <text evidence="1">The sequence shown here is derived from an EMBL/GenBank/DDBJ whole genome shotgun (WGS) entry which is preliminary data.</text>
</comment>
<proteinExistence type="predicted"/>
<organism evidence="1 2">
    <name type="scientific">Acanthoscelides obtectus</name>
    <name type="common">Bean weevil</name>
    <name type="synonym">Bruchus obtectus</name>
    <dbReference type="NCBI Taxonomy" id="200917"/>
    <lineage>
        <taxon>Eukaryota</taxon>
        <taxon>Metazoa</taxon>
        <taxon>Ecdysozoa</taxon>
        <taxon>Arthropoda</taxon>
        <taxon>Hexapoda</taxon>
        <taxon>Insecta</taxon>
        <taxon>Pterygota</taxon>
        <taxon>Neoptera</taxon>
        <taxon>Endopterygota</taxon>
        <taxon>Coleoptera</taxon>
        <taxon>Polyphaga</taxon>
        <taxon>Cucujiformia</taxon>
        <taxon>Chrysomeloidea</taxon>
        <taxon>Chrysomelidae</taxon>
        <taxon>Bruchinae</taxon>
        <taxon>Bruchini</taxon>
        <taxon>Acanthoscelides</taxon>
    </lineage>
</organism>
<keyword evidence="2" id="KW-1185">Reference proteome</keyword>
<sequence length="42" mass="4337">MSGEYGGCVNVSQPSSETHNNTLFGCKEALGVCGTKSVSDNQ</sequence>
<protein>
    <submittedName>
        <fullName evidence="1">Uncharacterized protein</fullName>
    </submittedName>
</protein>
<evidence type="ECO:0000313" key="1">
    <source>
        <dbReference type="EMBL" id="CAH1970689.1"/>
    </source>
</evidence>
<dbReference type="Proteomes" id="UP001152888">
    <property type="component" value="Unassembled WGS sequence"/>
</dbReference>
<name>A0A9P0KH65_ACAOB</name>
<gene>
    <name evidence="1" type="ORF">ACAOBT_LOCUS9060</name>
</gene>
<dbReference type="AlphaFoldDB" id="A0A9P0KH65"/>
<dbReference type="EMBL" id="CAKOFQ010006777">
    <property type="protein sequence ID" value="CAH1970689.1"/>
    <property type="molecule type" value="Genomic_DNA"/>
</dbReference>
<accession>A0A9P0KH65</accession>